<evidence type="ECO:0008006" key="5">
    <source>
        <dbReference type="Google" id="ProtNLM"/>
    </source>
</evidence>
<evidence type="ECO:0000313" key="4">
    <source>
        <dbReference type="Proteomes" id="UP001160148"/>
    </source>
</evidence>
<organism evidence="2 4">
    <name type="scientific">Macrosiphum euphorbiae</name>
    <name type="common">potato aphid</name>
    <dbReference type="NCBI Taxonomy" id="13131"/>
    <lineage>
        <taxon>Eukaryota</taxon>
        <taxon>Metazoa</taxon>
        <taxon>Ecdysozoa</taxon>
        <taxon>Arthropoda</taxon>
        <taxon>Hexapoda</taxon>
        <taxon>Insecta</taxon>
        <taxon>Pterygota</taxon>
        <taxon>Neoptera</taxon>
        <taxon>Paraneoptera</taxon>
        <taxon>Hemiptera</taxon>
        <taxon>Sternorrhyncha</taxon>
        <taxon>Aphidomorpha</taxon>
        <taxon>Aphidoidea</taxon>
        <taxon>Aphididae</taxon>
        <taxon>Macrosiphini</taxon>
        <taxon>Macrosiphum</taxon>
    </lineage>
</organism>
<dbReference type="EMBL" id="CARXXK010000004">
    <property type="protein sequence ID" value="CAI6364752.1"/>
    <property type="molecule type" value="Genomic_DNA"/>
</dbReference>
<evidence type="ECO:0000256" key="1">
    <source>
        <dbReference type="SAM" id="MobiDB-lite"/>
    </source>
</evidence>
<gene>
    <name evidence="2" type="ORF">MEUPH1_LOCUS19544</name>
    <name evidence="3" type="ORF">MEUPH1_LOCUS24334</name>
</gene>
<evidence type="ECO:0000313" key="3">
    <source>
        <dbReference type="EMBL" id="CAI6370186.1"/>
    </source>
</evidence>
<feature type="region of interest" description="Disordered" evidence="1">
    <location>
        <begin position="32"/>
        <end position="76"/>
    </location>
</feature>
<feature type="compositionally biased region" description="Basic and acidic residues" evidence="1">
    <location>
        <begin position="48"/>
        <end position="58"/>
    </location>
</feature>
<keyword evidence="4" id="KW-1185">Reference proteome</keyword>
<reference evidence="2 4" key="1">
    <citation type="submission" date="2023-01" db="EMBL/GenBank/DDBJ databases">
        <authorList>
            <person name="Whitehead M."/>
        </authorList>
    </citation>
    <scope>NUCLEOTIDE SEQUENCE [LARGE SCALE GENOMIC DNA]</scope>
</reference>
<dbReference type="EMBL" id="CARXXK010000250">
    <property type="protein sequence ID" value="CAI6370186.1"/>
    <property type="molecule type" value="Genomic_DNA"/>
</dbReference>
<proteinExistence type="predicted"/>
<dbReference type="Proteomes" id="UP001160148">
    <property type="component" value="Unassembled WGS sequence"/>
</dbReference>
<accession>A0AAV0XAU7</accession>
<comment type="caution">
    <text evidence="2">The sequence shown here is derived from an EMBL/GenBank/DDBJ whole genome shotgun (WGS) entry which is preliminary data.</text>
</comment>
<dbReference type="AlphaFoldDB" id="A0AAV0XAU7"/>
<evidence type="ECO:0000313" key="2">
    <source>
        <dbReference type="EMBL" id="CAI6364752.1"/>
    </source>
</evidence>
<sequence length="267" mass="30241">MKPAPSGSGTKKKPYYLAEAMQFTIPYIKTLSSTTGNVPNIPEENENQEFKENDDLHDSQPLSPPQPSTPNIPITSVTSQPYYTQYANSTETQSQPTTRPKNKRAIFKNDAVDKTFIEYLEAKKAKIDRDPDRNTKQNTKTEALKMFLLSMIPDLELMNDDQIRTFKRTCLQTIDNILSLNSYNNYSPVASVDSLVSQATTHRSYSIETPHTSRSVSDSASVTHIPQYESLETSENSQITAADKYYNVVKEAFTENYEPYNTHQSLQ</sequence>
<protein>
    <recommendedName>
        <fullName evidence="5">BESS domain-containing protein</fullName>
    </recommendedName>
</protein>
<name>A0AAV0XAU7_9HEMI</name>